<feature type="compositionally biased region" description="Low complexity" evidence="1">
    <location>
        <begin position="342"/>
        <end position="356"/>
    </location>
</feature>
<comment type="caution">
    <text evidence="3">The sequence shown here is derived from an EMBL/GenBank/DDBJ whole genome shotgun (WGS) entry which is preliminary data.</text>
</comment>
<evidence type="ECO:0000256" key="1">
    <source>
        <dbReference type="SAM" id="MobiDB-lite"/>
    </source>
</evidence>
<feature type="region of interest" description="Disordered" evidence="1">
    <location>
        <begin position="115"/>
        <end position="244"/>
    </location>
</feature>
<keyword evidence="2" id="KW-0812">Transmembrane</keyword>
<feature type="compositionally biased region" description="Low complexity" evidence="1">
    <location>
        <begin position="191"/>
        <end position="207"/>
    </location>
</feature>
<proteinExistence type="predicted"/>
<accession>A0AAV4APM3</accession>
<feature type="region of interest" description="Disordered" evidence="1">
    <location>
        <begin position="332"/>
        <end position="375"/>
    </location>
</feature>
<keyword evidence="2" id="KW-1133">Transmembrane helix</keyword>
<evidence type="ECO:0000313" key="3">
    <source>
        <dbReference type="EMBL" id="GFO09754.1"/>
    </source>
</evidence>
<protein>
    <submittedName>
        <fullName evidence="3">tRNA pseudouridine synthase a</fullName>
    </submittedName>
</protein>
<reference evidence="3 4" key="1">
    <citation type="journal article" date="2021" name="Elife">
        <title>Chloroplast acquisition without the gene transfer in kleptoplastic sea slugs, Plakobranchus ocellatus.</title>
        <authorList>
            <person name="Maeda T."/>
            <person name="Takahashi S."/>
            <person name="Yoshida T."/>
            <person name="Shimamura S."/>
            <person name="Takaki Y."/>
            <person name="Nagai Y."/>
            <person name="Toyoda A."/>
            <person name="Suzuki Y."/>
            <person name="Arimoto A."/>
            <person name="Ishii H."/>
            <person name="Satoh N."/>
            <person name="Nishiyama T."/>
            <person name="Hasebe M."/>
            <person name="Maruyama T."/>
            <person name="Minagawa J."/>
            <person name="Obokata J."/>
            <person name="Shigenobu S."/>
        </authorList>
    </citation>
    <scope>NUCLEOTIDE SEQUENCE [LARGE SCALE GENOMIC DNA]</scope>
</reference>
<dbReference type="Proteomes" id="UP000735302">
    <property type="component" value="Unassembled WGS sequence"/>
</dbReference>
<sequence>MNRILYRDWETKILSLGKWHKRADDLPCVACLGILLVIVVAVGWKCTPRGHEPLHALFGIGNFRHGRNGGQTRERRRRRHRNRDGNWYGGVLYPEFQYRRPPPSYAASMQDYQNQQLQQGAGDAGRRSSQQGGGFPSGAAEDRSLPNSPPPSYRSRASTAHSGIHIAFPSVSAANSGGGGNQDGEMPGSRPPTYRSRAPSRRPSLPRNEATGEYGSGDGDIDFTGQAYPGAVISSDSPTQNVSSLEDRHIAEGVAGSGAVAIAGAAAAAVVAAAASSIASTSMSTTSSPSHASSSSPHSPGSVTLQVYTIPTVRADNQNSSSQFQVSSTNAAFTSGARNSPQQNATTALSTSTSQAPIVTASTQQHPTSVPPARLPSLHQRMESSDRRMLEDALQSLEEHISEAEGSNREEGIVNPAASFESEIAVEDFNTHL</sequence>
<dbReference type="AlphaFoldDB" id="A0AAV4APM3"/>
<feature type="compositionally biased region" description="Polar residues" evidence="1">
    <location>
        <begin position="332"/>
        <end position="341"/>
    </location>
</feature>
<feature type="compositionally biased region" description="Polar residues" evidence="1">
    <location>
        <begin position="234"/>
        <end position="244"/>
    </location>
</feature>
<evidence type="ECO:0000256" key="2">
    <source>
        <dbReference type="SAM" id="Phobius"/>
    </source>
</evidence>
<organism evidence="3 4">
    <name type="scientific">Plakobranchus ocellatus</name>
    <dbReference type="NCBI Taxonomy" id="259542"/>
    <lineage>
        <taxon>Eukaryota</taxon>
        <taxon>Metazoa</taxon>
        <taxon>Spiralia</taxon>
        <taxon>Lophotrochozoa</taxon>
        <taxon>Mollusca</taxon>
        <taxon>Gastropoda</taxon>
        <taxon>Heterobranchia</taxon>
        <taxon>Euthyneura</taxon>
        <taxon>Panpulmonata</taxon>
        <taxon>Sacoglossa</taxon>
        <taxon>Placobranchoidea</taxon>
        <taxon>Plakobranchidae</taxon>
        <taxon>Plakobranchus</taxon>
    </lineage>
</organism>
<feature type="transmembrane region" description="Helical" evidence="2">
    <location>
        <begin position="26"/>
        <end position="44"/>
    </location>
</feature>
<dbReference type="EMBL" id="BLXT01004117">
    <property type="protein sequence ID" value="GFO09754.1"/>
    <property type="molecule type" value="Genomic_DNA"/>
</dbReference>
<name>A0AAV4APM3_9GAST</name>
<feature type="region of interest" description="Disordered" evidence="1">
    <location>
        <begin position="62"/>
        <end position="84"/>
    </location>
</feature>
<keyword evidence="4" id="KW-1185">Reference proteome</keyword>
<evidence type="ECO:0000313" key="4">
    <source>
        <dbReference type="Proteomes" id="UP000735302"/>
    </source>
</evidence>
<gene>
    <name evidence="3" type="ORF">PoB_003625900</name>
</gene>
<feature type="region of interest" description="Disordered" evidence="1">
    <location>
        <begin position="282"/>
        <end position="303"/>
    </location>
</feature>
<keyword evidence="2" id="KW-0472">Membrane</keyword>